<organism evidence="3 4">
    <name type="scientific">Monodon monoceros</name>
    <name type="common">Narwhal</name>
    <name type="synonym">Ceratodon monodon</name>
    <dbReference type="NCBI Taxonomy" id="40151"/>
    <lineage>
        <taxon>Eukaryota</taxon>
        <taxon>Metazoa</taxon>
        <taxon>Chordata</taxon>
        <taxon>Craniata</taxon>
        <taxon>Vertebrata</taxon>
        <taxon>Euteleostomi</taxon>
        <taxon>Mammalia</taxon>
        <taxon>Eutheria</taxon>
        <taxon>Laurasiatheria</taxon>
        <taxon>Artiodactyla</taxon>
        <taxon>Whippomorpha</taxon>
        <taxon>Cetacea</taxon>
        <taxon>Odontoceti</taxon>
        <taxon>Monodontidae</taxon>
        <taxon>Monodon</taxon>
    </lineage>
</organism>
<reference evidence="4" key="1">
    <citation type="journal article" date="2019" name="IScience">
        <title>Narwhal Genome Reveals Long-Term Low Genetic Diversity despite Current Large Abundance Size.</title>
        <authorList>
            <person name="Westbury M.V."/>
            <person name="Petersen B."/>
            <person name="Garde E."/>
            <person name="Heide-Jorgensen M.P."/>
            <person name="Lorenzen E.D."/>
        </authorList>
    </citation>
    <scope>NUCLEOTIDE SEQUENCE [LARGE SCALE GENOMIC DNA]</scope>
</reference>
<evidence type="ECO:0000313" key="4">
    <source>
        <dbReference type="Proteomes" id="UP000308365"/>
    </source>
</evidence>
<dbReference type="AlphaFoldDB" id="A0A4U1FN61"/>
<proteinExistence type="inferred from homology"/>
<evidence type="ECO:0000256" key="2">
    <source>
        <dbReference type="ARBA" id="ARBA00017657"/>
    </source>
</evidence>
<gene>
    <name evidence="3" type="ORF">EI555_002210</name>
</gene>
<accession>A0A4U1FN61</accession>
<evidence type="ECO:0000313" key="3">
    <source>
        <dbReference type="EMBL" id="TKC51565.1"/>
    </source>
</evidence>
<name>A0A4U1FN61_MONMO</name>
<dbReference type="Proteomes" id="UP000308365">
    <property type="component" value="Unassembled WGS sequence"/>
</dbReference>
<sequence length="121" mass="13461">MQGLTFRCSTGCCEDGQASMQQVHQRIERCRAPLAQAQALVTCELEKFQDRLALCTIHYTLQRQSQRFNRCGEKRASAGHLGKALGGFGITWIVNFNDDPAEEDIQSVPSIPEQPPGPKRS</sequence>
<dbReference type="PANTHER" id="PTHR21096:SF0">
    <property type="entry name" value="PROTEIN FAM136A"/>
    <property type="match status" value="1"/>
</dbReference>
<dbReference type="InterPro" id="IPR008560">
    <property type="entry name" value="DUF842_euk"/>
</dbReference>
<dbReference type="GO" id="GO:0005737">
    <property type="term" value="C:cytoplasm"/>
    <property type="evidence" value="ECO:0007669"/>
    <property type="project" value="TreeGrafter"/>
</dbReference>
<evidence type="ECO:0000256" key="1">
    <source>
        <dbReference type="ARBA" id="ARBA00009952"/>
    </source>
</evidence>
<comment type="caution">
    <text evidence="3">The sequence shown here is derived from an EMBL/GenBank/DDBJ whole genome shotgun (WGS) entry which is preliminary data.</text>
</comment>
<dbReference type="PANTHER" id="PTHR21096">
    <property type="entry name" value="PROTEIN FAM136A"/>
    <property type="match status" value="1"/>
</dbReference>
<dbReference type="EMBL" id="RWIC01000051">
    <property type="protein sequence ID" value="TKC51565.1"/>
    <property type="molecule type" value="Genomic_DNA"/>
</dbReference>
<protein>
    <recommendedName>
        <fullName evidence="2">Protein FAM136A</fullName>
    </recommendedName>
</protein>
<dbReference type="Pfam" id="PF05811">
    <property type="entry name" value="DUF842"/>
    <property type="match status" value="1"/>
</dbReference>
<comment type="similarity">
    <text evidence="1">Belongs to the FAM136 family.</text>
</comment>